<dbReference type="Proteomes" id="UP000323506">
    <property type="component" value="Chromosome A10"/>
</dbReference>
<dbReference type="EMBL" id="CM017697">
    <property type="protein sequence ID" value="TYG97792.1"/>
    <property type="molecule type" value="Genomic_DNA"/>
</dbReference>
<gene>
    <name evidence="1" type="ORF">ES288_A10G066000v1</name>
</gene>
<name>A0A5D2EXU5_GOSDA</name>
<organism evidence="1 2">
    <name type="scientific">Gossypium darwinii</name>
    <name type="common">Darwin's cotton</name>
    <name type="synonym">Gossypium barbadense var. darwinii</name>
    <dbReference type="NCBI Taxonomy" id="34276"/>
    <lineage>
        <taxon>Eukaryota</taxon>
        <taxon>Viridiplantae</taxon>
        <taxon>Streptophyta</taxon>
        <taxon>Embryophyta</taxon>
        <taxon>Tracheophyta</taxon>
        <taxon>Spermatophyta</taxon>
        <taxon>Magnoliopsida</taxon>
        <taxon>eudicotyledons</taxon>
        <taxon>Gunneridae</taxon>
        <taxon>Pentapetalae</taxon>
        <taxon>rosids</taxon>
        <taxon>malvids</taxon>
        <taxon>Malvales</taxon>
        <taxon>Malvaceae</taxon>
        <taxon>Malvoideae</taxon>
        <taxon>Gossypium</taxon>
    </lineage>
</organism>
<dbReference type="AlphaFoldDB" id="A0A5D2EXU5"/>
<keyword evidence="2" id="KW-1185">Reference proteome</keyword>
<reference evidence="1 2" key="1">
    <citation type="submission" date="2019-06" db="EMBL/GenBank/DDBJ databases">
        <title>WGS assembly of Gossypium darwinii.</title>
        <authorList>
            <person name="Chen Z.J."/>
            <person name="Sreedasyam A."/>
            <person name="Ando A."/>
            <person name="Song Q."/>
            <person name="De L."/>
            <person name="Hulse-Kemp A."/>
            <person name="Ding M."/>
            <person name="Ye W."/>
            <person name="Kirkbride R."/>
            <person name="Jenkins J."/>
            <person name="Plott C."/>
            <person name="Lovell J."/>
            <person name="Lin Y.-M."/>
            <person name="Vaughn R."/>
            <person name="Liu B."/>
            <person name="Li W."/>
            <person name="Simpson S."/>
            <person name="Scheffler B."/>
            <person name="Saski C."/>
            <person name="Grover C."/>
            <person name="Hu G."/>
            <person name="Conover J."/>
            <person name="Carlson J."/>
            <person name="Shu S."/>
            <person name="Boston L."/>
            <person name="Williams M."/>
            <person name="Peterson D."/>
            <person name="Mcgee K."/>
            <person name="Jones D."/>
            <person name="Wendel J."/>
            <person name="Stelly D."/>
            <person name="Grimwood J."/>
            <person name="Schmutz J."/>
        </authorList>
    </citation>
    <scope>NUCLEOTIDE SEQUENCE [LARGE SCALE GENOMIC DNA]</scope>
    <source>
        <strain evidence="1">1808015.09</strain>
    </source>
</reference>
<protein>
    <submittedName>
        <fullName evidence="1">Uncharacterized protein</fullName>
    </submittedName>
</protein>
<evidence type="ECO:0000313" key="1">
    <source>
        <dbReference type="EMBL" id="TYG97792.1"/>
    </source>
</evidence>
<sequence length="35" mass="3721">MANGIEPSDDVNATPIVEESVMGHDACYTLARSRA</sequence>
<evidence type="ECO:0000313" key="2">
    <source>
        <dbReference type="Proteomes" id="UP000323506"/>
    </source>
</evidence>
<accession>A0A5D2EXU5</accession>
<proteinExistence type="predicted"/>